<dbReference type="SUPFAM" id="SSF49785">
    <property type="entry name" value="Galactose-binding domain-like"/>
    <property type="match status" value="1"/>
</dbReference>
<reference evidence="8 9" key="1">
    <citation type="submission" date="2018-07" db="EMBL/GenBank/DDBJ databases">
        <title>The complete nuclear genome of the prasinophyte Chloropicon primus (CCMP1205).</title>
        <authorList>
            <person name="Pombert J.-F."/>
            <person name="Otis C."/>
            <person name="Turmel M."/>
            <person name="Lemieux C."/>
        </authorList>
    </citation>
    <scope>NUCLEOTIDE SEQUENCE [LARGE SCALE GENOMIC DNA]</scope>
    <source>
        <strain evidence="8 9">CCMP1205</strain>
    </source>
</reference>
<dbReference type="Gene3D" id="2.60.120.260">
    <property type="entry name" value="Galactose-binding domain-like"/>
    <property type="match status" value="1"/>
</dbReference>
<dbReference type="InterPro" id="IPR036156">
    <property type="entry name" value="Beta-gal/glucu_dom_sf"/>
</dbReference>
<proteinExistence type="inferred from homology"/>
<evidence type="ECO:0000256" key="4">
    <source>
        <dbReference type="SAM" id="MobiDB-lite"/>
    </source>
</evidence>
<organism evidence="8 9">
    <name type="scientific">Chloropicon primus</name>
    <dbReference type="NCBI Taxonomy" id="1764295"/>
    <lineage>
        <taxon>Eukaryota</taxon>
        <taxon>Viridiplantae</taxon>
        <taxon>Chlorophyta</taxon>
        <taxon>Chloropicophyceae</taxon>
        <taxon>Chloropicales</taxon>
        <taxon>Chloropicaceae</taxon>
        <taxon>Chloropicon</taxon>
    </lineage>
</organism>
<evidence type="ECO:0000256" key="2">
    <source>
        <dbReference type="ARBA" id="ARBA00022801"/>
    </source>
</evidence>
<evidence type="ECO:0000259" key="5">
    <source>
        <dbReference type="Pfam" id="PF00703"/>
    </source>
</evidence>
<dbReference type="Proteomes" id="UP000316726">
    <property type="component" value="Chromosome 4"/>
</dbReference>
<dbReference type="Gene3D" id="3.20.20.80">
    <property type="entry name" value="Glycosidases"/>
    <property type="match status" value="1"/>
</dbReference>
<evidence type="ECO:0000313" key="8">
    <source>
        <dbReference type="EMBL" id="QDZ20812.1"/>
    </source>
</evidence>
<dbReference type="PANTHER" id="PTHR43536">
    <property type="entry name" value="MANNOSYLGLYCOPROTEIN ENDO-BETA-MANNOSIDASE"/>
    <property type="match status" value="1"/>
</dbReference>
<dbReference type="OrthoDB" id="408532at2759"/>
<dbReference type="InterPro" id="IPR008979">
    <property type="entry name" value="Galactose-bd-like_sf"/>
</dbReference>
<keyword evidence="2" id="KW-0378">Hydrolase</keyword>
<evidence type="ECO:0000256" key="3">
    <source>
        <dbReference type="ARBA" id="ARBA00023295"/>
    </source>
</evidence>
<dbReference type="STRING" id="1764295.A0A5B8MNA2"/>
<feature type="compositionally biased region" description="Pro residues" evidence="4">
    <location>
        <begin position="1"/>
        <end position="10"/>
    </location>
</feature>
<protein>
    <submittedName>
        <fullName evidence="8">Mannosylglycoprotein endo-beta-mannosidase</fullName>
    </submittedName>
</protein>
<feature type="region of interest" description="Disordered" evidence="4">
    <location>
        <begin position="1"/>
        <end position="41"/>
    </location>
</feature>
<dbReference type="Pfam" id="PF02836">
    <property type="entry name" value="Glyco_hydro_2_C"/>
    <property type="match status" value="1"/>
</dbReference>
<feature type="domain" description="Exo-beta-D-glucosaminidase Ig-fold" evidence="7">
    <location>
        <begin position="808"/>
        <end position="921"/>
    </location>
</feature>
<dbReference type="PANTHER" id="PTHR43536:SF1">
    <property type="entry name" value="MANNOSYLGLYCOPROTEIN ENDO-BETA-MANNOSIDASE"/>
    <property type="match status" value="1"/>
</dbReference>
<dbReference type="InterPro" id="IPR041351">
    <property type="entry name" value="Ig_GlcNase"/>
</dbReference>
<evidence type="ECO:0000313" key="9">
    <source>
        <dbReference type="Proteomes" id="UP000316726"/>
    </source>
</evidence>
<gene>
    <name evidence="8" type="ORF">A3770_04p33300</name>
</gene>
<dbReference type="InterPro" id="IPR013783">
    <property type="entry name" value="Ig-like_fold"/>
</dbReference>
<evidence type="ECO:0000256" key="1">
    <source>
        <dbReference type="ARBA" id="ARBA00007401"/>
    </source>
</evidence>
<sequence length="936" mass="103617">MMRPAPPAPPHPEEELLLGPWRARRQRETSSSSSSSSSGWLPATVPSTALALLVQNGLLPDPAKDENVLTIPDVFHAGRDYYTFWWCTSFDTPRIRARPPRRREACGLGRWLGLLRLRRTRPPPPTATPASPYVQVLLEGANYGVSVHVNGVSLLSGAKGMFLRRVVEVPASALAETSANELAILVEPPDHVGCVDLGGQGGDHMIAKDVTSQYVEGWDWIQPMPDRNTGLWGSVRLQMSGPALLSDPRVRVTFRKGAESGAQARLTVGCRNLSQETVRVVIRASARPRGQSRGRGARGPREGQQWAKTVELGARQVAGEFDLGQQSFEDPMLWFPLGHGEQNLYELRVSVSLAQTPSEVSHQVSTTFGFRSLESAIDPRTRSRQFTVNGVPIFVRGGNYIVPDAMLRCDRERCWTEVRHHAEMGLNMIRLWGGAGVPYAEFYEACDFFGIMVWSEFWITGDCDGRGATKDSPESNPDWPLDHQLFLECACDVIKKLRNHPSVVLWCGGNEQVPCKELDDGLRALVGEKGSLDDSRPYVSGSLWGGFGQGGGDWSDGPYGIQNESDFWSDSFYPYGFNPELGSVGVPCAESIRTMFTKPGDQNPPKFVKNADGTVTEVVPKSWEFHKYITYTTSSGRSKILSYGEPENLDEYCQRAQIVNFTQYKALAEAWGSRMWTKYTGMLIWKTANPWTSLRGQMYDTYLNPTGAYFGVKQCCGDTCHVQCNPVEGNAFEVVNMLRDPVAGAKLEVETVSCADNARKLQSFDLDEMPALRTTRLSQGIPSCRDGVLFSKLRLLSAAGKVLSRNVYWLAPQGADDFTSLKDWGKRKVGLVAEISRPSTWVFHAKLRNPSACVAFFVSLKVVKGKQVRDVNDLLLPVYYSENYITLFPGESLGIDVDLGSVASPRHDLEGVNLLVEGWNVDPFSVPLTPNNPLFL</sequence>
<dbReference type="Pfam" id="PF18368">
    <property type="entry name" value="Ig_GlcNase"/>
    <property type="match status" value="1"/>
</dbReference>
<dbReference type="AlphaFoldDB" id="A0A5B8MNA2"/>
<dbReference type="Pfam" id="PF00703">
    <property type="entry name" value="Glyco_hydro_2"/>
    <property type="match status" value="1"/>
</dbReference>
<feature type="domain" description="Glycoside hydrolase family 2 immunoglobulin-like beta-sandwich" evidence="5">
    <location>
        <begin position="259"/>
        <end position="371"/>
    </location>
</feature>
<accession>A0A5B8MNA2</accession>
<keyword evidence="3" id="KW-0326">Glycosidase</keyword>
<dbReference type="SUPFAM" id="SSF49303">
    <property type="entry name" value="beta-Galactosidase/glucuronidase domain"/>
    <property type="match status" value="3"/>
</dbReference>
<dbReference type="SUPFAM" id="SSF51445">
    <property type="entry name" value="(Trans)glycosidases"/>
    <property type="match status" value="1"/>
</dbReference>
<dbReference type="GO" id="GO:0005975">
    <property type="term" value="P:carbohydrate metabolic process"/>
    <property type="evidence" value="ECO:0007669"/>
    <property type="project" value="InterPro"/>
</dbReference>
<dbReference type="InterPro" id="IPR043534">
    <property type="entry name" value="EBDG/EBM"/>
</dbReference>
<feature type="domain" description="Glycoside hydrolase family 2 catalytic" evidence="6">
    <location>
        <begin position="436"/>
        <end position="537"/>
    </location>
</feature>
<name>A0A5B8MNA2_9CHLO</name>
<dbReference type="GO" id="GO:0004553">
    <property type="term" value="F:hydrolase activity, hydrolyzing O-glycosyl compounds"/>
    <property type="evidence" value="ECO:0007669"/>
    <property type="project" value="InterPro"/>
</dbReference>
<evidence type="ECO:0000259" key="7">
    <source>
        <dbReference type="Pfam" id="PF18368"/>
    </source>
</evidence>
<dbReference type="InterPro" id="IPR006103">
    <property type="entry name" value="Glyco_hydro_2_cat"/>
</dbReference>
<evidence type="ECO:0000259" key="6">
    <source>
        <dbReference type="Pfam" id="PF02836"/>
    </source>
</evidence>
<comment type="similarity">
    <text evidence="1">Belongs to the glycosyl hydrolase 2 family.</text>
</comment>
<dbReference type="InterPro" id="IPR017853">
    <property type="entry name" value="GH"/>
</dbReference>
<dbReference type="Gene3D" id="2.60.40.10">
    <property type="entry name" value="Immunoglobulins"/>
    <property type="match status" value="3"/>
</dbReference>
<keyword evidence="9" id="KW-1185">Reference proteome</keyword>
<dbReference type="EMBL" id="CP031037">
    <property type="protein sequence ID" value="QDZ20812.1"/>
    <property type="molecule type" value="Genomic_DNA"/>
</dbReference>
<dbReference type="InterPro" id="IPR006102">
    <property type="entry name" value="Ig-like_GH2"/>
</dbReference>